<reference evidence="1" key="1">
    <citation type="journal article" date="2021" name="PeerJ">
        <title>Extensive microbial diversity within the chicken gut microbiome revealed by metagenomics and culture.</title>
        <authorList>
            <person name="Gilroy R."/>
            <person name="Ravi A."/>
            <person name="Getino M."/>
            <person name="Pursley I."/>
            <person name="Horton D.L."/>
            <person name="Alikhan N.F."/>
            <person name="Baker D."/>
            <person name="Gharbi K."/>
            <person name="Hall N."/>
            <person name="Watson M."/>
            <person name="Adriaenssens E.M."/>
            <person name="Foster-Nyarko E."/>
            <person name="Jarju S."/>
            <person name="Secka A."/>
            <person name="Antonio M."/>
            <person name="Oren A."/>
            <person name="Chaudhuri R.R."/>
            <person name="La Ragione R."/>
            <person name="Hildebrand F."/>
            <person name="Pallen M.J."/>
        </authorList>
    </citation>
    <scope>NUCLEOTIDE SEQUENCE</scope>
    <source>
        <strain evidence="1">A6-441</strain>
    </source>
</reference>
<dbReference type="CDD" id="cd00093">
    <property type="entry name" value="HTH_XRE"/>
    <property type="match status" value="1"/>
</dbReference>
<dbReference type="InterPro" id="IPR001387">
    <property type="entry name" value="Cro/C1-type_HTH"/>
</dbReference>
<evidence type="ECO:0008006" key="3">
    <source>
        <dbReference type="Google" id="ProtNLM"/>
    </source>
</evidence>
<evidence type="ECO:0000313" key="2">
    <source>
        <dbReference type="Proteomes" id="UP000724657"/>
    </source>
</evidence>
<dbReference type="Proteomes" id="UP000724657">
    <property type="component" value="Unassembled WGS sequence"/>
</dbReference>
<accession>A0A9E2KWY6</accession>
<proteinExistence type="predicted"/>
<dbReference type="InterPro" id="IPR011990">
    <property type="entry name" value="TPR-like_helical_dom_sf"/>
</dbReference>
<dbReference type="EMBL" id="JAHLFN010000012">
    <property type="protein sequence ID" value="MBU3841568.1"/>
    <property type="molecule type" value="Genomic_DNA"/>
</dbReference>
<sequence length="410" mass="48693">MFLSPEEKLLRLRKKYKITQGELVGDDITRVFLGMIEIGKRSLTEKTAKLLCKNFHKIFEERGIKDKISLDELMKTKEEQALEFLNNMLMSEINISNENLWIIEEALYELEPRERSEFCEKLYIRFKNRARYTLAREYLLKSFHGIRKVKNLLEKLNDMFFICEQLNDPQGSIYTYKKFSSWLPKEKLNPETEKLKYSYAKSLVDAKEYEEALKVINFLYKKTKNDETLYLIRNLMARIYKEENKFEEAIKEYSSLAKRKTNKEKCLAYCEIIKIALKISDQELIKKYYEKCKNIVSDYTDSDLEFLNIFCTLARGAHNLGKLKDAKSYYMEALVIGRSLKNMEEERINIIGELFDVLDKSDFYSAQSIELEYLDLIKSKSTPNITLKILNYYKNILPNELPYKLELFLK</sequence>
<evidence type="ECO:0000313" key="1">
    <source>
        <dbReference type="EMBL" id="MBU3841568.1"/>
    </source>
</evidence>
<comment type="caution">
    <text evidence="1">The sequence shown here is derived from an EMBL/GenBank/DDBJ whole genome shotgun (WGS) entry which is preliminary data.</text>
</comment>
<reference evidence="1" key="2">
    <citation type="submission" date="2021-04" db="EMBL/GenBank/DDBJ databases">
        <authorList>
            <person name="Gilroy R."/>
        </authorList>
    </citation>
    <scope>NUCLEOTIDE SEQUENCE</scope>
    <source>
        <strain evidence="1">A6-441</strain>
    </source>
</reference>
<dbReference type="Gene3D" id="1.25.40.10">
    <property type="entry name" value="Tetratricopeptide repeat domain"/>
    <property type="match status" value="2"/>
</dbReference>
<dbReference type="SUPFAM" id="SSF48452">
    <property type="entry name" value="TPR-like"/>
    <property type="match status" value="1"/>
</dbReference>
<dbReference type="AlphaFoldDB" id="A0A9E2KWY6"/>
<protein>
    <recommendedName>
        <fullName evidence="3">Tetratricopeptide repeat protein</fullName>
    </recommendedName>
</protein>
<organism evidence="1 2">
    <name type="scientific">Candidatus Fusobacterium pullicola</name>
    <dbReference type="NCBI Taxonomy" id="2838601"/>
    <lineage>
        <taxon>Bacteria</taxon>
        <taxon>Fusobacteriati</taxon>
        <taxon>Fusobacteriota</taxon>
        <taxon>Fusobacteriia</taxon>
        <taxon>Fusobacteriales</taxon>
        <taxon>Fusobacteriaceae</taxon>
        <taxon>Fusobacterium</taxon>
    </lineage>
</organism>
<gene>
    <name evidence="1" type="ORF">IAA47_00965</name>
</gene>
<name>A0A9E2KWY6_9FUSO</name>